<organism evidence="8 9">
    <name type="scientific">Eleusine coracana subsp. coracana</name>
    <dbReference type="NCBI Taxonomy" id="191504"/>
    <lineage>
        <taxon>Eukaryota</taxon>
        <taxon>Viridiplantae</taxon>
        <taxon>Streptophyta</taxon>
        <taxon>Embryophyta</taxon>
        <taxon>Tracheophyta</taxon>
        <taxon>Spermatophyta</taxon>
        <taxon>Magnoliopsida</taxon>
        <taxon>Liliopsida</taxon>
        <taxon>Poales</taxon>
        <taxon>Poaceae</taxon>
        <taxon>PACMAD clade</taxon>
        <taxon>Chloridoideae</taxon>
        <taxon>Cynodonteae</taxon>
        <taxon>Eleusininae</taxon>
        <taxon>Eleusine</taxon>
    </lineage>
</organism>
<evidence type="ECO:0000256" key="6">
    <source>
        <dbReference type="SAM" id="MobiDB-lite"/>
    </source>
</evidence>
<feature type="region of interest" description="Disordered" evidence="6">
    <location>
        <begin position="1"/>
        <end position="40"/>
    </location>
</feature>
<dbReference type="Gene3D" id="3.40.20.10">
    <property type="entry name" value="Severin"/>
    <property type="match status" value="3"/>
</dbReference>
<dbReference type="SMART" id="SM00153">
    <property type="entry name" value="VHP"/>
    <property type="match status" value="1"/>
</dbReference>
<keyword evidence="3" id="KW-0117">Actin capping</keyword>
<evidence type="ECO:0000256" key="3">
    <source>
        <dbReference type="ARBA" id="ARBA00022467"/>
    </source>
</evidence>
<dbReference type="PRINTS" id="PR00597">
    <property type="entry name" value="GELSOLIN"/>
</dbReference>
<dbReference type="GO" id="GO:0051015">
    <property type="term" value="F:actin filament binding"/>
    <property type="evidence" value="ECO:0007669"/>
    <property type="project" value="InterPro"/>
</dbReference>
<evidence type="ECO:0000256" key="4">
    <source>
        <dbReference type="ARBA" id="ARBA00023203"/>
    </source>
</evidence>
<feature type="domain" description="HP" evidence="7">
    <location>
        <begin position="455"/>
        <end position="547"/>
    </location>
</feature>
<dbReference type="SMART" id="SM00262">
    <property type="entry name" value="GEL"/>
    <property type="match status" value="2"/>
</dbReference>
<dbReference type="InterPro" id="IPR007123">
    <property type="entry name" value="Gelsolin-like_dom"/>
</dbReference>
<dbReference type="EMBL" id="BQKI01000079">
    <property type="protein sequence ID" value="GJN26531.1"/>
    <property type="molecule type" value="Genomic_DNA"/>
</dbReference>
<dbReference type="GO" id="GO:0007015">
    <property type="term" value="P:actin filament organization"/>
    <property type="evidence" value="ECO:0007669"/>
    <property type="project" value="UniProtKB-ARBA"/>
</dbReference>
<accession>A0AAV5EVA7</accession>
<evidence type="ECO:0000313" key="8">
    <source>
        <dbReference type="EMBL" id="GJN26531.1"/>
    </source>
</evidence>
<dbReference type="InterPro" id="IPR003128">
    <property type="entry name" value="Villin_headpiece"/>
</dbReference>
<dbReference type="GO" id="GO:0051693">
    <property type="term" value="P:actin filament capping"/>
    <property type="evidence" value="ECO:0007669"/>
    <property type="project" value="UniProtKB-KW"/>
</dbReference>
<feature type="compositionally biased region" description="Polar residues" evidence="6">
    <location>
        <begin position="15"/>
        <end position="26"/>
    </location>
</feature>
<name>A0AAV5EVA7_ELECO</name>
<reference evidence="8" key="1">
    <citation type="journal article" date="2018" name="DNA Res.">
        <title>Multiple hybrid de novo genome assembly of finger millet, an orphan allotetraploid crop.</title>
        <authorList>
            <person name="Hatakeyama M."/>
            <person name="Aluri S."/>
            <person name="Balachadran M.T."/>
            <person name="Sivarajan S.R."/>
            <person name="Patrignani A."/>
            <person name="Gruter S."/>
            <person name="Poveda L."/>
            <person name="Shimizu-Inatsugi R."/>
            <person name="Baeten J."/>
            <person name="Francoijs K.J."/>
            <person name="Nataraja K.N."/>
            <person name="Reddy Y.A.N."/>
            <person name="Phadnis S."/>
            <person name="Ravikumar R.L."/>
            <person name="Schlapbach R."/>
            <person name="Sreeman S.M."/>
            <person name="Shimizu K.K."/>
        </authorList>
    </citation>
    <scope>NUCLEOTIDE SEQUENCE</scope>
</reference>
<protein>
    <recommendedName>
        <fullName evidence="7">HP domain-containing protein</fullName>
    </recommendedName>
</protein>
<evidence type="ECO:0000256" key="5">
    <source>
        <dbReference type="ARBA" id="ARBA00023212"/>
    </source>
</evidence>
<dbReference type="GO" id="GO:0005856">
    <property type="term" value="C:cytoskeleton"/>
    <property type="evidence" value="ECO:0007669"/>
    <property type="project" value="UniProtKB-SubCell"/>
</dbReference>
<dbReference type="SUPFAM" id="SSF82754">
    <property type="entry name" value="C-terminal, gelsolin-like domain of Sec23/24"/>
    <property type="match status" value="1"/>
</dbReference>
<dbReference type="Proteomes" id="UP001054889">
    <property type="component" value="Unassembled WGS sequence"/>
</dbReference>
<evidence type="ECO:0000259" key="7">
    <source>
        <dbReference type="PROSITE" id="PS51089"/>
    </source>
</evidence>
<dbReference type="InterPro" id="IPR036886">
    <property type="entry name" value="Villin_headpiece_dom_sf"/>
</dbReference>
<evidence type="ECO:0000313" key="9">
    <source>
        <dbReference type="Proteomes" id="UP001054889"/>
    </source>
</evidence>
<dbReference type="PROSITE" id="PS51089">
    <property type="entry name" value="HP"/>
    <property type="match status" value="1"/>
</dbReference>
<proteinExistence type="inferred from homology"/>
<dbReference type="SUPFAM" id="SSF47050">
    <property type="entry name" value="VHP, Villin headpiece domain"/>
    <property type="match status" value="1"/>
</dbReference>
<dbReference type="Pfam" id="PF02209">
    <property type="entry name" value="VHP"/>
    <property type="match status" value="1"/>
</dbReference>
<feature type="region of interest" description="Disordered" evidence="6">
    <location>
        <begin position="437"/>
        <end position="459"/>
    </location>
</feature>
<keyword evidence="9" id="KW-1185">Reference proteome</keyword>
<dbReference type="InterPro" id="IPR007122">
    <property type="entry name" value="Villin/Gelsolin"/>
</dbReference>
<gene>
    <name evidence="8" type="primary">gb14468</name>
    <name evidence="8" type="ORF">PR202_gb14468</name>
</gene>
<dbReference type="InterPro" id="IPR029006">
    <property type="entry name" value="ADF-H/Gelsolin-like_dom_sf"/>
</dbReference>
<keyword evidence="5" id="KW-0206">Cytoskeleton</keyword>
<comment type="subcellular location">
    <subcellularLocation>
        <location evidence="1">Cytoplasm</location>
        <location evidence="1">Cytoskeleton</location>
    </subcellularLocation>
</comment>
<evidence type="ECO:0000256" key="1">
    <source>
        <dbReference type="ARBA" id="ARBA00004245"/>
    </source>
</evidence>
<dbReference type="Gene3D" id="1.10.950.10">
    <property type="entry name" value="Villin headpiece domain"/>
    <property type="match status" value="1"/>
</dbReference>
<keyword evidence="5" id="KW-0963">Cytoplasm</keyword>
<dbReference type="Pfam" id="PF00626">
    <property type="entry name" value="Gelsolin"/>
    <property type="match status" value="2"/>
</dbReference>
<evidence type="ECO:0000256" key="2">
    <source>
        <dbReference type="ARBA" id="ARBA00008418"/>
    </source>
</evidence>
<dbReference type="SUPFAM" id="SSF55753">
    <property type="entry name" value="Actin depolymerizing proteins"/>
    <property type="match status" value="2"/>
</dbReference>
<sequence>MSWAAGHPEQRVDVQHNTGLEWTRANTGRKEAGRGASRAAASVWTRNKPVECGFKLRRPCGWSLGQSHRALALRPTSSLDVIHVAECCRSSDTKSGKGSSFSSACIELCLVLKTISSSCSPQTTALKNGSFRHDIHYWLGEDTSQDEAGTAAILTVELDAALGGRAVHFNEGKLENISFESLAHELLQSNKCYLLDCGVEMYVWMGRNTSLQERKAANEAAEKLLIDSGKTQLHVIKVIEGFETVMFKSKFREWPATPELKLTAEDGRGKVAALLKSQGLDVKGLMKAAPVKEEPQSYIDCSGHLKVWRVNGNGKTLLSTPDQSKFYTGDCYVFQYTYTGDDKEECLIGTWFGKKSVESGKEFLPIVLPTKTRPSKCLAITQMHGSSYQRKLAIVKGGPAPKSDSAISALTSSFEGPMKSTIPKSVKGSPEPEKAIHEAGITEDGNENEDDPEGDEGRTMYPYERLTTTAEDPVPGIDVTKREASHWTHLIVLILATDMRDHDTYCYWMQIYLSSAEFGEKFGMSRAAFDKLPKWKQNKLKSSLMLF</sequence>
<dbReference type="InterPro" id="IPR036180">
    <property type="entry name" value="Gelsolin-like_dom_sf"/>
</dbReference>
<keyword evidence="4" id="KW-0009">Actin-binding</keyword>
<comment type="caution">
    <text evidence="8">The sequence shown here is derived from an EMBL/GenBank/DDBJ whole genome shotgun (WGS) entry which is preliminary data.</text>
</comment>
<dbReference type="PANTHER" id="PTHR11977:SF49">
    <property type="entry name" value="VILLIN-4"/>
    <property type="match status" value="1"/>
</dbReference>
<dbReference type="PANTHER" id="PTHR11977">
    <property type="entry name" value="VILLIN"/>
    <property type="match status" value="1"/>
</dbReference>
<dbReference type="AlphaFoldDB" id="A0AAV5EVA7"/>
<dbReference type="GO" id="GO:0051014">
    <property type="term" value="P:actin filament severing"/>
    <property type="evidence" value="ECO:0007669"/>
    <property type="project" value="TreeGrafter"/>
</dbReference>
<reference evidence="8" key="2">
    <citation type="submission" date="2021-12" db="EMBL/GenBank/DDBJ databases">
        <title>Resequencing data analysis of finger millet.</title>
        <authorList>
            <person name="Hatakeyama M."/>
            <person name="Aluri S."/>
            <person name="Balachadran M.T."/>
            <person name="Sivarajan S.R."/>
            <person name="Poveda L."/>
            <person name="Shimizu-Inatsugi R."/>
            <person name="Schlapbach R."/>
            <person name="Sreeman S.M."/>
            <person name="Shimizu K.K."/>
        </authorList>
    </citation>
    <scope>NUCLEOTIDE SEQUENCE</scope>
</reference>
<feature type="compositionally biased region" description="Acidic residues" evidence="6">
    <location>
        <begin position="444"/>
        <end position="454"/>
    </location>
</feature>
<comment type="similarity">
    <text evidence="2">Belongs to the villin/gelsolin family.</text>
</comment>